<evidence type="ECO:0000256" key="1">
    <source>
        <dbReference type="ARBA" id="ARBA00001231"/>
    </source>
</evidence>
<feature type="signal peptide" evidence="9">
    <location>
        <begin position="1"/>
        <end position="22"/>
    </location>
</feature>
<dbReference type="OrthoDB" id="9763537at2"/>
<evidence type="ECO:0000256" key="4">
    <source>
        <dbReference type="ARBA" id="ARBA00022801"/>
    </source>
</evidence>
<reference evidence="13 14" key="1">
    <citation type="submission" date="2017-11" db="EMBL/GenBank/DDBJ databases">
        <title>Complete genome sequence of Sphingomonas sp. Strain Cra20, a psychrotolerant potential plant growth promoting rhizobacteria.</title>
        <authorList>
            <person name="Luo Y."/>
        </authorList>
    </citation>
    <scope>NUCLEOTIDE SEQUENCE [LARGE SCALE GENOMIC DNA]</scope>
    <source>
        <strain evidence="13 14">Cra20</strain>
    </source>
</reference>
<evidence type="ECO:0000256" key="7">
    <source>
        <dbReference type="ARBA" id="ARBA00033000"/>
    </source>
</evidence>
<dbReference type="InterPro" id="IPR015882">
    <property type="entry name" value="HEX_bac_N"/>
</dbReference>
<dbReference type="GO" id="GO:0005975">
    <property type="term" value="P:carbohydrate metabolic process"/>
    <property type="evidence" value="ECO:0007669"/>
    <property type="project" value="InterPro"/>
</dbReference>
<dbReference type="Pfam" id="PF02838">
    <property type="entry name" value="Glyco_hydro_20b"/>
    <property type="match status" value="1"/>
</dbReference>
<dbReference type="Gene3D" id="3.30.379.10">
    <property type="entry name" value="Chitobiase/beta-hexosaminidase domain 2-like"/>
    <property type="match status" value="1"/>
</dbReference>
<evidence type="ECO:0000256" key="9">
    <source>
        <dbReference type="SAM" id="SignalP"/>
    </source>
</evidence>
<feature type="domain" description="GH29D-like beta-sandwich" evidence="12">
    <location>
        <begin position="539"/>
        <end position="590"/>
    </location>
</feature>
<dbReference type="SUPFAM" id="SSF55545">
    <property type="entry name" value="beta-N-acetylhexosaminidase-like domain"/>
    <property type="match status" value="1"/>
</dbReference>
<dbReference type="InterPro" id="IPR029018">
    <property type="entry name" value="Hex-like_dom2"/>
</dbReference>
<evidence type="ECO:0000259" key="12">
    <source>
        <dbReference type="Pfam" id="PF13290"/>
    </source>
</evidence>
<feature type="chain" id="PRO_5014648792" description="beta-N-acetylhexosaminidase" evidence="9">
    <location>
        <begin position="23"/>
        <end position="755"/>
    </location>
</feature>
<gene>
    <name evidence="13" type="ORF">CVN68_07575</name>
</gene>
<evidence type="ECO:0000256" key="3">
    <source>
        <dbReference type="ARBA" id="ARBA00012663"/>
    </source>
</evidence>
<feature type="active site" description="Proton donor" evidence="8">
    <location>
        <position position="324"/>
    </location>
</feature>
<dbReference type="Pfam" id="PF13290">
    <property type="entry name" value="CHB_HEX_C_1"/>
    <property type="match status" value="1"/>
</dbReference>
<dbReference type="AlphaFoldDB" id="A0A2K8MD75"/>
<keyword evidence="9" id="KW-0732">Signal</keyword>
<evidence type="ECO:0000259" key="11">
    <source>
        <dbReference type="Pfam" id="PF02838"/>
    </source>
</evidence>
<dbReference type="InterPro" id="IPR017853">
    <property type="entry name" value="GH"/>
</dbReference>
<dbReference type="Gene3D" id="3.20.20.80">
    <property type="entry name" value="Glycosidases"/>
    <property type="match status" value="1"/>
</dbReference>
<keyword evidence="14" id="KW-1185">Reference proteome</keyword>
<dbReference type="InterPro" id="IPR015883">
    <property type="entry name" value="Glyco_hydro_20_cat"/>
</dbReference>
<dbReference type="PRINTS" id="PR00738">
    <property type="entry name" value="GLHYDRLASE20"/>
</dbReference>
<dbReference type="GO" id="GO:0016020">
    <property type="term" value="C:membrane"/>
    <property type="evidence" value="ECO:0007669"/>
    <property type="project" value="TreeGrafter"/>
</dbReference>
<comment type="catalytic activity">
    <reaction evidence="1">
        <text>Hydrolysis of terminal non-reducing N-acetyl-D-hexosamine residues in N-acetyl-beta-D-hexosaminides.</text>
        <dbReference type="EC" id="3.2.1.52"/>
    </reaction>
</comment>
<dbReference type="KEGG" id="sphc:CVN68_07575"/>
<evidence type="ECO:0000256" key="5">
    <source>
        <dbReference type="ARBA" id="ARBA00023295"/>
    </source>
</evidence>
<evidence type="ECO:0000313" key="13">
    <source>
        <dbReference type="EMBL" id="ATY31845.1"/>
    </source>
</evidence>
<feature type="domain" description="Beta-hexosaminidase bacterial type N-terminal" evidence="11">
    <location>
        <begin position="25"/>
        <end position="150"/>
    </location>
</feature>
<dbReference type="PANTHER" id="PTHR22600:SF57">
    <property type="entry name" value="BETA-N-ACETYLHEXOSAMINIDASE"/>
    <property type="match status" value="1"/>
</dbReference>
<comment type="similarity">
    <text evidence="2">Belongs to the glycosyl hydrolase 20 family.</text>
</comment>
<proteinExistence type="inferred from homology"/>
<dbReference type="GO" id="GO:0004563">
    <property type="term" value="F:beta-N-acetylhexosaminidase activity"/>
    <property type="evidence" value="ECO:0007669"/>
    <property type="project" value="UniProtKB-EC"/>
</dbReference>
<dbReference type="InterPro" id="IPR025705">
    <property type="entry name" value="Beta_hexosaminidase_sua/sub"/>
</dbReference>
<dbReference type="PANTHER" id="PTHR22600">
    <property type="entry name" value="BETA-HEXOSAMINIDASE"/>
    <property type="match status" value="1"/>
</dbReference>
<dbReference type="Proteomes" id="UP000229081">
    <property type="component" value="Chromosome"/>
</dbReference>
<dbReference type="Pfam" id="PF00728">
    <property type="entry name" value="Glyco_hydro_20"/>
    <property type="match status" value="1"/>
</dbReference>
<organism evidence="13 14">
    <name type="scientific">Sphingomonas psychrotolerans</name>
    <dbReference type="NCBI Taxonomy" id="1327635"/>
    <lineage>
        <taxon>Bacteria</taxon>
        <taxon>Pseudomonadati</taxon>
        <taxon>Pseudomonadota</taxon>
        <taxon>Alphaproteobacteria</taxon>
        <taxon>Sphingomonadales</taxon>
        <taxon>Sphingomonadaceae</taxon>
        <taxon>Sphingomonas</taxon>
    </lineage>
</organism>
<name>A0A2K8MD75_9SPHN</name>
<feature type="domain" description="Glycoside hydrolase family 20 catalytic" evidence="10">
    <location>
        <begin position="153"/>
        <end position="494"/>
    </location>
</feature>
<accession>A0A2K8MD75</accession>
<evidence type="ECO:0000256" key="6">
    <source>
        <dbReference type="ARBA" id="ARBA00030512"/>
    </source>
</evidence>
<evidence type="ECO:0000256" key="8">
    <source>
        <dbReference type="PIRSR" id="PIRSR625705-1"/>
    </source>
</evidence>
<sequence>MICFSRVLLGLGAALASAPVAAQVPKLLPLPAELHSGRGVLAVSGKTALVMPAADTGARIAAERLAALVAEARGFELKVGSDASTPSIRFVRAATGKAESYRLEVTPKGATITAGDDAGLLYGAVTLWQAMTQAPGRGAVSIPAFTVADAPRFGWRGLMLDSARHFQSPAYVRQLIDWMAVNKLNTLHWHLVDDQGWRIEIKKYPRLTQVSGWRRPATAPGAPQLPQVGGFYSQEEIRAIVAYAAQRNVTIIPEIEMPGHALAAIRAYPELGTGVPIPPGTESDWGVFPWLYNFDDKTFSFLENVLDEVIALFPSRYVHVGGDEATKEQWKGSAEVQARMKALGVKDEAALQAAFMHRIGGHLTKRGRKLIGWDEILEGGEVPPDATITSWRGVEGAIIAAKAGHDAVLSPSPILYFDNRQGFSDSEPPGRGNRIDLKTVYGFEPVPSAIPAAQQHHILGLQANLWTEHVRTEARAAWMTFPRASAVAEIGWSAKAGRSYDGFVDRLIPQLERMRALKLEPASSAFAVTPDYAYVPGSDSVTVTLVNQSGLEMHYTIDGSQVTAKSPVYRGPVSVKLTSQFKAAAFHSGRELPGGVKQTVTAQSVRWRSDEMLKTCTNRVVLALEDDYPATGKRATFVSDIFNPCWLWEKAPVGDAKQIAITVGQIPFNFQIGKDIETIKFAAPATPEGEFEVRAGGCEGSRVAVLPLAAAEGNPGLTRLVGRLAPRAGNETLCIRYTAKGVEPMWAIDAVELIP</sequence>
<dbReference type="EMBL" id="CP024923">
    <property type="protein sequence ID" value="ATY31845.1"/>
    <property type="molecule type" value="Genomic_DNA"/>
</dbReference>
<dbReference type="InterPro" id="IPR059177">
    <property type="entry name" value="GH29D-like_dom"/>
</dbReference>
<evidence type="ECO:0000259" key="10">
    <source>
        <dbReference type="Pfam" id="PF00728"/>
    </source>
</evidence>
<dbReference type="SUPFAM" id="SSF51445">
    <property type="entry name" value="(Trans)glycosidases"/>
    <property type="match status" value="1"/>
</dbReference>
<keyword evidence="4" id="KW-0378">Hydrolase</keyword>
<protein>
    <recommendedName>
        <fullName evidence="3">beta-N-acetylhexosaminidase</fullName>
        <ecNumber evidence="3">3.2.1.52</ecNumber>
    </recommendedName>
    <alternativeName>
        <fullName evidence="6">Beta-N-acetylhexosaminidase</fullName>
    </alternativeName>
    <alternativeName>
        <fullName evidence="7">N-acetyl-beta-glucosaminidase</fullName>
    </alternativeName>
</protein>
<evidence type="ECO:0000256" key="2">
    <source>
        <dbReference type="ARBA" id="ARBA00006285"/>
    </source>
</evidence>
<keyword evidence="5" id="KW-0326">Glycosidase</keyword>
<evidence type="ECO:0000313" key="14">
    <source>
        <dbReference type="Proteomes" id="UP000229081"/>
    </source>
</evidence>
<dbReference type="EC" id="3.2.1.52" evidence="3"/>
<dbReference type="CDD" id="cd06563">
    <property type="entry name" value="GH20_chitobiase-like"/>
    <property type="match status" value="1"/>
</dbReference>
<dbReference type="GO" id="GO:0030203">
    <property type="term" value="P:glycosaminoglycan metabolic process"/>
    <property type="evidence" value="ECO:0007669"/>
    <property type="project" value="TreeGrafter"/>
</dbReference>